<feature type="transmembrane region" description="Helical" evidence="1">
    <location>
        <begin position="150"/>
        <end position="171"/>
    </location>
</feature>
<evidence type="ECO:0000313" key="3">
    <source>
        <dbReference type="Proteomes" id="UP000505377"/>
    </source>
</evidence>
<gene>
    <name evidence="2" type="ORF">HOP40_11360</name>
</gene>
<dbReference type="RefSeq" id="WP_172157486.1">
    <property type="nucleotide sequence ID" value="NZ_CP053564.1"/>
</dbReference>
<dbReference type="EMBL" id="CP053564">
    <property type="protein sequence ID" value="QJY46329.1"/>
    <property type="molecule type" value="Genomic_DNA"/>
</dbReference>
<reference evidence="2 3" key="1">
    <citation type="submission" date="2020-05" db="EMBL/GenBank/DDBJ databases">
        <authorList>
            <person name="Mo P."/>
        </authorList>
    </citation>
    <scope>NUCLEOTIDE SEQUENCE [LARGE SCALE GENOMIC DNA]</scope>
    <source>
        <strain evidence="2 3">Gen01</strain>
    </source>
</reference>
<keyword evidence="1" id="KW-0812">Transmembrane</keyword>
<evidence type="ECO:0000313" key="2">
    <source>
        <dbReference type="EMBL" id="QJY46329.1"/>
    </source>
</evidence>
<feature type="transmembrane region" description="Helical" evidence="1">
    <location>
        <begin position="177"/>
        <end position="198"/>
    </location>
</feature>
<sequence>MTDVVTSTRGRAGLVAAVAAPGILVAAAGLLHPRALAPSTAPLWWQLHVVLLPLFPLLAVALWVLLRGERGPLAWAARVAAYVYAAFYTALDVLAGIAAGYLVDRAQGGSQEALDLRALGNDLGMVGSWAFLAAAVLTGVLLVRRHGRGALPGAVVLLGGAATFLHGHVYWPTGGLAVLAIGVGCGLLAAAAAPAAAAHSSPA</sequence>
<name>A0A6M6JIR2_9PSEU</name>
<proteinExistence type="predicted"/>
<keyword evidence="1" id="KW-1133">Transmembrane helix</keyword>
<feature type="transmembrane region" description="Helical" evidence="1">
    <location>
        <begin position="43"/>
        <end position="67"/>
    </location>
</feature>
<dbReference type="KEGG" id="pbro:HOP40_11360"/>
<protein>
    <submittedName>
        <fullName evidence="2">Uncharacterized protein</fullName>
    </submittedName>
</protein>
<accession>A0A6M6JIR2</accession>
<keyword evidence="3" id="KW-1185">Reference proteome</keyword>
<evidence type="ECO:0000256" key="1">
    <source>
        <dbReference type="SAM" id="Phobius"/>
    </source>
</evidence>
<feature type="transmembrane region" description="Helical" evidence="1">
    <location>
        <begin position="123"/>
        <end position="143"/>
    </location>
</feature>
<dbReference type="Proteomes" id="UP000505377">
    <property type="component" value="Chromosome"/>
</dbReference>
<keyword evidence="1" id="KW-0472">Membrane</keyword>
<organism evidence="2 3">
    <name type="scientific">Pseudonocardia broussonetiae</name>
    <dbReference type="NCBI Taxonomy" id="2736640"/>
    <lineage>
        <taxon>Bacteria</taxon>
        <taxon>Bacillati</taxon>
        <taxon>Actinomycetota</taxon>
        <taxon>Actinomycetes</taxon>
        <taxon>Pseudonocardiales</taxon>
        <taxon>Pseudonocardiaceae</taxon>
        <taxon>Pseudonocardia</taxon>
    </lineage>
</organism>
<dbReference type="AlphaFoldDB" id="A0A6M6JIR2"/>
<feature type="transmembrane region" description="Helical" evidence="1">
    <location>
        <begin position="79"/>
        <end position="103"/>
    </location>
</feature>
<feature type="transmembrane region" description="Helical" evidence="1">
    <location>
        <begin position="12"/>
        <end position="31"/>
    </location>
</feature>